<evidence type="ECO:0000256" key="6">
    <source>
        <dbReference type="ARBA" id="ARBA00023242"/>
    </source>
</evidence>
<evidence type="ECO:0000256" key="1">
    <source>
        <dbReference type="ARBA" id="ARBA00004604"/>
    </source>
</evidence>
<evidence type="ECO:0000313" key="11">
    <source>
        <dbReference type="Proteomes" id="UP001274830"/>
    </source>
</evidence>
<evidence type="ECO:0000313" key="10">
    <source>
        <dbReference type="EMBL" id="KAK3672716.1"/>
    </source>
</evidence>
<keyword evidence="6 7" id="KW-0539">Nucleus</keyword>
<feature type="compositionally biased region" description="Basic and acidic residues" evidence="8">
    <location>
        <begin position="50"/>
        <end position="60"/>
    </location>
</feature>
<dbReference type="InterPro" id="IPR036898">
    <property type="entry name" value="RNA_pol_Rpb7-like_N_sf"/>
</dbReference>
<keyword evidence="4" id="KW-0597">Phosphoprotein</keyword>
<organism evidence="10 11">
    <name type="scientific">Recurvomyces mirabilis</name>
    <dbReference type="NCBI Taxonomy" id="574656"/>
    <lineage>
        <taxon>Eukaryota</taxon>
        <taxon>Fungi</taxon>
        <taxon>Dikarya</taxon>
        <taxon>Ascomycota</taxon>
        <taxon>Pezizomycotina</taxon>
        <taxon>Dothideomycetes</taxon>
        <taxon>Dothideomycetidae</taxon>
        <taxon>Mycosphaerellales</taxon>
        <taxon>Teratosphaeriaceae</taxon>
        <taxon>Recurvomyces</taxon>
    </lineage>
</organism>
<evidence type="ECO:0000256" key="4">
    <source>
        <dbReference type="ARBA" id="ARBA00022553"/>
    </source>
</evidence>
<dbReference type="AlphaFoldDB" id="A0AAE0TS04"/>
<evidence type="ECO:0000256" key="3">
    <source>
        <dbReference type="ARBA" id="ARBA00022478"/>
    </source>
</evidence>
<dbReference type="Gene3D" id="3.30.1490.120">
    <property type="entry name" value="RNA polymerase Rpb7-like, N-terminal domain"/>
    <property type="match status" value="1"/>
</dbReference>
<dbReference type="GO" id="GO:0006362">
    <property type="term" value="P:transcription elongation by RNA polymerase I"/>
    <property type="evidence" value="ECO:0007669"/>
    <property type="project" value="UniProtKB-ARBA"/>
</dbReference>
<accession>A0AAE0TS04</accession>
<evidence type="ECO:0000256" key="5">
    <source>
        <dbReference type="ARBA" id="ARBA00023163"/>
    </source>
</evidence>
<dbReference type="EMBL" id="JAUTXT010000030">
    <property type="protein sequence ID" value="KAK3672716.1"/>
    <property type="molecule type" value="Genomic_DNA"/>
</dbReference>
<protein>
    <recommendedName>
        <fullName evidence="7">DNA-directed RNA polymerase subunit</fullName>
    </recommendedName>
</protein>
<comment type="function">
    <text evidence="7">DNA-dependent RNA polymerase which catalyzes the transcription of DNA into RNA using the four ribonucleoside triphosphates as substrates.</text>
</comment>
<evidence type="ECO:0000256" key="7">
    <source>
        <dbReference type="RuleBase" id="RU369086"/>
    </source>
</evidence>
<feature type="region of interest" description="Disordered" evidence="8">
    <location>
        <begin position="1"/>
        <end position="175"/>
    </location>
</feature>
<dbReference type="FunFam" id="3.30.1490.120:FF:000004">
    <property type="entry name" value="RNA polymerase I subunit Rpa43"/>
    <property type="match status" value="1"/>
</dbReference>
<dbReference type="InterPro" id="IPR045113">
    <property type="entry name" value="Rpb7-like"/>
</dbReference>
<reference evidence="10" key="1">
    <citation type="submission" date="2023-07" db="EMBL/GenBank/DDBJ databases">
        <title>Black Yeasts Isolated from many extreme environments.</title>
        <authorList>
            <person name="Coleine C."/>
            <person name="Stajich J.E."/>
            <person name="Selbmann L."/>
        </authorList>
    </citation>
    <scope>NUCLEOTIDE SEQUENCE</scope>
    <source>
        <strain evidence="10">CCFEE 5485</strain>
    </source>
</reference>
<dbReference type="GO" id="GO:0005736">
    <property type="term" value="C:RNA polymerase I complex"/>
    <property type="evidence" value="ECO:0007669"/>
    <property type="project" value="TreeGrafter"/>
</dbReference>
<dbReference type="PANTHER" id="PTHR12709">
    <property type="entry name" value="DNA-DIRECTED RNA POLYMERASE II, III"/>
    <property type="match status" value="1"/>
</dbReference>
<keyword evidence="11" id="KW-1185">Reference proteome</keyword>
<dbReference type="Gene3D" id="2.40.50.1060">
    <property type="match status" value="1"/>
</dbReference>
<feature type="compositionally biased region" description="Polar residues" evidence="8">
    <location>
        <begin position="1"/>
        <end position="12"/>
    </location>
</feature>
<keyword evidence="5 7" id="KW-0804">Transcription</keyword>
<keyword evidence="3 7" id="KW-0240">DNA-directed RNA polymerase</keyword>
<dbReference type="GO" id="GO:0006361">
    <property type="term" value="P:transcription initiation at RNA polymerase I promoter"/>
    <property type="evidence" value="ECO:0007669"/>
    <property type="project" value="UniProtKB-ARBA"/>
</dbReference>
<dbReference type="Pfam" id="PF17875">
    <property type="entry name" value="RPA43_OB"/>
    <property type="match status" value="1"/>
</dbReference>
<dbReference type="InterPro" id="IPR041178">
    <property type="entry name" value="RPA43_OB"/>
</dbReference>
<evidence type="ECO:0000256" key="2">
    <source>
        <dbReference type="ARBA" id="ARBA00005930"/>
    </source>
</evidence>
<gene>
    <name evidence="10" type="ORF">LTR78_007302</name>
</gene>
<feature type="compositionally biased region" description="Low complexity" evidence="8">
    <location>
        <begin position="138"/>
        <end position="159"/>
    </location>
</feature>
<evidence type="ECO:0000256" key="8">
    <source>
        <dbReference type="SAM" id="MobiDB-lite"/>
    </source>
</evidence>
<comment type="subcellular location">
    <subcellularLocation>
        <location evidence="1">Nucleus</location>
        <location evidence="1">Nucleolus</location>
    </subcellularLocation>
</comment>
<proteinExistence type="inferred from homology"/>
<dbReference type="Proteomes" id="UP001274830">
    <property type="component" value="Unassembled WGS sequence"/>
</dbReference>
<feature type="region of interest" description="Disordered" evidence="8">
    <location>
        <begin position="376"/>
        <end position="395"/>
    </location>
</feature>
<comment type="similarity">
    <text evidence="2">Belongs to the eukaryotic RPA43 RNA polymerase subunit family.</text>
</comment>
<feature type="domain" description="RPA43 OB" evidence="9">
    <location>
        <begin position="273"/>
        <end position="372"/>
    </location>
</feature>
<dbReference type="PANTHER" id="PTHR12709:SF5">
    <property type="entry name" value="DNA-DIRECTED RNA POLYMERASE I SUBUNIT RPA43"/>
    <property type="match status" value="1"/>
</dbReference>
<evidence type="ECO:0000259" key="9">
    <source>
        <dbReference type="Pfam" id="PF17875"/>
    </source>
</evidence>
<comment type="caution">
    <text evidence="10">The sequence shown here is derived from an EMBL/GenBank/DDBJ whole genome shotgun (WGS) entry which is preliminary data.</text>
</comment>
<feature type="compositionally biased region" description="Basic residues" evidence="8">
    <location>
        <begin position="16"/>
        <end position="29"/>
    </location>
</feature>
<sequence length="395" mass="43278">MSTSQPPALQTTKAEKKSKKEKADLKKRKREEEQSNVAVAESATGKSKKQKIEEVAKSEEAAPVVPVANGDAETNLTMKPATNGAIPEASAKKPKKSNKKDKLANTSADVPPAPATESTPAKKRKPKKDSGDTTKIQGASTTPASASSSGPSKGKIKASAQDKRQNNEAGAPFDDDLLQKHSPFVQETHSIYLALSPCANSFPLEGLVAEHISPLLLTYYPPLKGVVLNYSNARMSEGPHDGKADDDVVMSKAVDEYAVTFVWLTVDFMLLRPSRGCYLEGYVNLQNESLLGLMCYNYFSAAIEYQRLPKDWQWVEEDAQEESLGRQENGGHWTNQYGEMVEGRMIFRMRDFDATGSGDQGARSLSIAGTLLGAKEDKRMDDEEMQQGLISERRR</sequence>
<name>A0AAE0TS04_9PEZI</name>